<feature type="domain" description="TIR" evidence="4">
    <location>
        <begin position="76"/>
        <end position="242"/>
    </location>
</feature>
<dbReference type="Gene3D" id="3.40.50.300">
    <property type="entry name" value="P-loop containing nucleotide triphosphate hydrolases"/>
    <property type="match status" value="1"/>
</dbReference>
<keyword evidence="6" id="KW-1185">Reference proteome</keyword>
<dbReference type="Pfam" id="PF00931">
    <property type="entry name" value="NB-ARC"/>
    <property type="match status" value="1"/>
</dbReference>
<dbReference type="GO" id="GO:0007165">
    <property type="term" value="P:signal transduction"/>
    <property type="evidence" value="ECO:0007669"/>
    <property type="project" value="InterPro"/>
</dbReference>
<proteinExistence type="predicted"/>
<evidence type="ECO:0000313" key="5">
    <source>
        <dbReference type="EMBL" id="GLJ56295.1"/>
    </source>
</evidence>
<dbReference type="InterPro" id="IPR002182">
    <property type="entry name" value="NB-ARC"/>
</dbReference>
<evidence type="ECO:0000256" key="3">
    <source>
        <dbReference type="ARBA" id="ARBA00022821"/>
    </source>
</evidence>
<dbReference type="AlphaFoldDB" id="A0AAD3NPJ3"/>
<name>A0AAD3NPJ3_CRYJA</name>
<dbReference type="InterPro" id="IPR055414">
    <property type="entry name" value="LRR_R13L4/SHOC2-like"/>
</dbReference>
<sequence>MYVRAAGGKVVRSWHGGIHGERMACGAHFVRCIASAQVQSNFMASASTSAGYLMPTSDEFVPYKPPTSRLAFRRDKRYHVFLSFRGPDVRNTLVAHLYQALCAAGLYVFIDSDKLEKGEIIELSLERAIESSAICIPIFSKDYAGSIWCLKEAAAMLSTPDLIIPLFYHLNPTHVRYPLNDSSPYKQSFEKYSTQVRYPREEIDGWKDALLEICKRSGWTLDDKGDEAQLVKMVVNDLNRTFGRTPLPLPKHPVGMERVKNALIHKLNLNSMHEVVKVGIWGLGGFGKTAIAKAVYNQIYPDFEVASFVLNVRVNAADHKGLPKLQRQILKDLTNYEDKVCSVDHGESLFMDRLGGKHVLLILDDVDPDGQWDAVVQLKALAGNWLERVDPRSRVIITSRNKHVLDVAGVSKNCIYEMRGLDRNEGLELFSNYAFRTKSPSPGYEDLSEKIVEACKGHPLSLEIMGSYLSHKQNNLGCWTEAALNDITGDLDIRRVLYISYNSLSNDEKEIFVDIACFFIGECHKNPTLFWKSLYKKVDSALCNLSDKLLIKIDNQGVFDMHDLLRDMGRNIAEEEKDGIRLWEAAHLSTAYNNNLSHLRINGGNPQRLDLLCRPGLRYLHLQNLLIKGMTEDTLALLPPSLIWLRLENCSFSIGMDRAIKQPRDSRLEDNIWQLKIVQLNSCHGNDNHSISSLFSLPIIKLQHLELRGCRNINSLPDTVGNLSQLQHWDLEGCVKLEDLPNNIGKLSQLKHLNLRGCRNLNNLPDTVGNLSQLQHLDLEGTISSAVALKDSNRAGVFKMTEE</sequence>
<dbReference type="InterPro" id="IPR044974">
    <property type="entry name" value="Disease_R_plants"/>
</dbReference>
<dbReference type="SUPFAM" id="SSF52540">
    <property type="entry name" value="P-loop containing nucleoside triphosphate hydrolases"/>
    <property type="match status" value="1"/>
</dbReference>
<dbReference type="InterPro" id="IPR032675">
    <property type="entry name" value="LRR_dom_sf"/>
</dbReference>
<dbReference type="SUPFAM" id="SSF52200">
    <property type="entry name" value="Toll/Interleukin receptor TIR domain"/>
    <property type="match status" value="1"/>
</dbReference>
<dbReference type="PANTHER" id="PTHR11017">
    <property type="entry name" value="LEUCINE-RICH REPEAT-CONTAINING PROTEIN"/>
    <property type="match status" value="1"/>
</dbReference>
<dbReference type="Gene3D" id="1.10.8.430">
    <property type="entry name" value="Helical domain of apoptotic protease-activating factors"/>
    <property type="match status" value="1"/>
</dbReference>
<dbReference type="Pfam" id="PF01582">
    <property type="entry name" value="TIR"/>
    <property type="match status" value="1"/>
</dbReference>
<dbReference type="InterPro" id="IPR000157">
    <property type="entry name" value="TIR_dom"/>
</dbReference>
<dbReference type="InterPro" id="IPR042197">
    <property type="entry name" value="Apaf_helical"/>
</dbReference>
<dbReference type="GO" id="GO:0043531">
    <property type="term" value="F:ADP binding"/>
    <property type="evidence" value="ECO:0007669"/>
    <property type="project" value="InterPro"/>
</dbReference>
<dbReference type="InterPro" id="IPR058192">
    <property type="entry name" value="WHD_ROQ1-like"/>
</dbReference>
<dbReference type="Gene3D" id="3.80.10.10">
    <property type="entry name" value="Ribonuclease Inhibitor"/>
    <property type="match status" value="1"/>
</dbReference>
<reference evidence="5" key="1">
    <citation type="submission" date="2022-12" db="EMBL/GenBank/DDBJ databases">
        <title>Chromosome-Level Genome Assembly of Japanese Cedar (Cryptomeriajaponica D. Don).</title>
        <authorList>
            <person name="Fujino T."/>
            <person name="Yamaguchi K."/>
            <person name="Yokoyama T."/>
            <person name="Hamanaka T."/>
            <person name="Harazono Y."/>
            <person name="Kamada H."/>
            <person name="Kobayashi W."/>
            <person name="Ujino-Ihara T."/>
            <person name="Uchiyama K."/>
            <person name="Matsumoto A."/>
            <person name="Izuno A."/>
            <person name="Tsumura Y."/>
            <person name="Toyoda A."/>
            <person name="Shigenobu S."/>
            <person name="Moriguchi Y."/>
            <person name="Ueno S."/>
            <person name="Kasahara M."/>
        </authorList>
    </citation>
    <scope>NUCLEOTIDE SEQUENCE</scope>
</reference>
<dbReference type="PROSITE" id="PS50104">
    <property type="entry name" value="TIR"/>
    <property type="match status" value="1"/>
</dbReference>
<keyword evidence="3" id="KW-0611">Plant defense</keyword>
<protein>
    <recommendedName>
        <fullName evidence="4">TIR domain-containing protein</fullName>
    </recommendedName>
</protein>
<dbReference type="InterPro" id="IPR027417">
    <property type="entry name" value="P-loop_NTPase"/>
</dbReference>
<dbReference type="EMBL" id="BSEH01000017">
    <property type="protein sequence ID" value="GLJ56295.1"/>
    <property type="molecule type" value="Genomic_DNA"/>
</dbReference>
<dbReference type="InterPro" id="IPR035897">
    <property type="entry name" value="Toll_tir_struct_dom_sf"/>
</dbReference>
<dbReference type="Proteomes" id="UP001234787">
    <property type="component" value="Unassembled WGS sequence"/>
</dbReference>
<dbReference type="SUPFAM" id="SSF46785">
    <property type="entry name" value="Winged helix' DNA-binding domain"/>
    <property type="match status" value="1"/>
</dbReference>
<evidence type="ECO:0000313" key="6">
    <source>
        <dbReference type="Proteomes" id="UP001234787"/>
    </source>
</evidence>
<dbReference type="Gene3D" id="3.40.50.10140">
    <property type="entry name" value="Toll/interleukin-1 receptor homology (TIR) domain"/>
    <property type="match status" value="1"/>
</dbReference>
<dbReference type="SUPFAM" id="SSF52047">
    <property type="entry name" value="RNI-like"/>
    <property type="match status" value="1"/>
</dbReference>
<dbReference type="PRINTS" id="PR00364">
    <property type="entry name" value="DISEASERSIST"/>
</dbReference>
<organism evidence="5 6">
    <name type="scientific">Cryptomeria japonica</name>
    <name type="common">Japanese cedar</name>
    <name type="synonym">Cupressus japonica</name>
    <dbReference type="NCBI Taxonomy" id="3369"/>
    <lineage>
        <taxon>Eukaryota</taxon>
        <taxon>Viridiplantae</taxon>
        <taxon>Streptophyta</taxon>
        <taxon>Embryophyta</taxon>
        <taxon>Tracheophyta</taxon>
        <taxon>Spermatophyta</taxon>
        <taxon>Pinopsida</taxon>
        <taxon>Pinidae</taxon>
        <taxon>Conifers II</taxon>
        <taxon>Cupressales</taxon>
        <taxon>Cupressaceae</taxon>
        <taxon>Cryptomeria</taxon>
    </lineage>
</organism>
<keyword evidence="2" id="KW-0677">Repeat</keyword>
<gene>
    <name evidence="5" type="ORF">SUGI_1215380</name>
</gene>
<dbReference type="PANTHER" id="PTHR11017:SF385">
    <property type="entry name" value="DISEASE RESISTANCE PROTEIN (TIR-NBS-LRR CLASS)-RELATED"/>
    <property type="match status" value="1"/>
</dbReference>
<accession>A0AAD3NPJ3</accession>
<dbReference type="InterPro" id="IPR036390">
    <property type="entry name" value="WH_DNA-bd_sf"/>
</dbReference>
<dbReference type="Pfam" id="PF23598">
    <property type="entry name" value="LRR_14"/>
    <property type="match status" value="1"/>
</dbReference>
<evidence type="ECO:0000256" key="2">
    <source>
        <dbReference type="ARBA" id="ARBA00022737"/>
    </source>
</evidence>
<dbReference type="GO" id="GO:0006952">
    <property type="term" value="P:defense response"/>
    <property type="evidence" value="ECO:0007669"/>
    <property type="project" value="UniProtKB-KW"/>
</dbReference>
<dbReference type="Pfam" id="PF23282">
    <property type="entry name" value="WHD_ROQ1"/>
    <property type="match status" value="1"/>
</dbReference>
<evidence type="ECO:0000259" key="4">
    <source>
        <dbReference type="PROSITE" id="PS50104"/>
    </source>
</evidence>
<evidence type="ECO:0000256" key="1">
    <source>
        <dbReference type="ARBA" id="ARBA00022614"/>
    </source>
</evidence>
<keyword evidence="1" id="KW-0433">Leucine-rich repeat</keyword>
<comment type="caution">
    <text evidence="5">The sequence shown here is derived from an EMBL/GenBank/DDBJ whole genome shotgun (WGS) entry which is preliminary data.</text>
</comment>
<dbReference type="SMART" id="SM00255">
    <property type="entry name" value="TIR"/>
    <property type="match status" value="1"/>
</dbReference>
<dbReference type="GO" id="GO:0051707">
    <property type="term" value="P:response to other organism"/>
    <property type="evidence" value="ECO:0007669"/>
    <property type="project" value="UniProtKB-ARBA"/>
</dbReference>